<comment type="caution">
    <text evidence="6">The sequence shown here is derived from an EMBL/GenBank/DDBJ whole genome shotgun (WGS) entry which is preliminary data.</text>
</comment>
<dbReference type="GO" id="GO:0016020">
    <property type="term" value="C:membrane"/>
    <property type="evidence" value="ECO:0007669"/>
    <property type="project" value="InterPro"/>
</dbReference>
<dbReference type="InterPro" id="IPR004090">
    <property type="entry name" value="Chemotax_Me-accpt_rcpt"/>
</dbReference>
<dbReference type="PATRIC" id="fig|476652.3.peg.1066"/>
<name>A0A0J1IQY2_9FIRM</name>
<dbReference type="Gene3D" id="6.10.340.10">
    <property type="match status" value="1"/>
</dbReference>
<dbReference type="GO" id="GO:0007165">
    <property type="term" value="P:signal transduction"/>
    <property type="evidence" value="ECO:0007669"/>
    <property type="project" value="UniProtKB-KW"/>
</dbReference>
<dbReference type="CDD" id="cd06225">
    <property type="entry name" value="HAMP"/>
    <property type="match status" value="1"/>
</dbReference>
<reference evidence="6 7" key="1">
    <citation type="submission" date="2015-06" db="EMBL/GenBank/DDBJ databases">
        <title>Draft genome of the moderately acidophilic sulfate reducer Candidatus Desulfosporosinus acididurans strain M1.</title>
        <authorList>
            <person name="Poehlein A."/>
            <person name="Petzsch P."/>
            <person name="Johnson B.D."/>
            <person name="Schloemann M."/>
            <person name="Daniel R."/>
            <person name="Muehling M."/>
        </authorList>
    </citation>
    <scope>NUCLEOTIDE SEQUENCE [LARGE SCALE GENOMIC DNA]</scope>
    <source>
        <strain evidence="6 7">M1</strain>
    </source>
</reference>
<dbReference type="PRINTS" id="PR00260">
    <property type="entry name" value="CHEMTRNSDUCR"/>
</dbReference>
<dbReference type="STRING" id="476652.DEAC_c10380"/>
<protein>
    <submittedName>
        <fullName evidence="6">Methyl-accepting chemotaxis protein McpA</fullName>
    </submittedName>
</protein>
<evidence type="ECO:0000259" key="5">
    <source>
        <dbReference type="PROSITE" id="PS50885"/>
    </source>
</evidence>
<dbReference type="AlphaFoldDB" id="A0A0J1IQY2"/>
<keyword evidence="7" id="KW-1185">Reference proteome</keyword>
<comment type="similarity">
    <text evidence="2">Belongs to the methyl-accepting chemotaxis (MCP) protein family.</text>
</comment>
<dbReference type="Pfam" id="PF00672">
    <property type="entry name" value="HAMP"/>
    <property type="match status" value="1"/>
</dbReference>
<dbReference type="SUPFAM" id="SSF58104">
    <property type="entry name" value="Methyl-accepting chemotaxis protein (MCP) signaling domain"/>
    <property type="match status" value="1"/>
</dbReference>
<dbReference type="SMART" id="SM00283">
    <property type="entry name" value="MA"/>
    <property type="match status" value="1"/>
</dbReference>
<dbReference type="PROSITE" id="PS50885">
    <property type="entry name" value="HAMP"/>
    <property type="match status" value="1"/>
</dbReference>
<evidence type="ECO:0000256" key="3">
    <source>
        <dbReference type="PROSITE-ProRule" id="PRU00284"/>
    </source>
</evidence>
<sequence>MADTAAEIAKGNLNINKLEIDTNDELGQLGKAFNTMTDNLRQLVQQVSSSAAQVAASSEELSAGADQSAQASSQVASSIMEVAKGAEKQLNSMNESSAIVEEMSAGIQQMVENAKVVVQSSEKTALSASEGSAAIDKTIQQMATIDQTVTGSAEVVMTLGERSKEIGQIVDTISGIAEQTNLLALNAAIEAARAGDQGRGFAVVADEVRKLAEQSQVASRQIASLIHEIQQDTQKAVLSINEGTHQVKLGTEVAETAGSAFSQISSLIVAVSKQVEEISEEIQQMALGNERIVASVSEVFETSRSITDQTQTVSAATEEQTASVQEIASSSKVLSSMADELQAALNKFNV</sequence>
<evidence type="ECO:0000313" key="6">
    <source>
        <dbReference type="EMBL" id="KLU67101.1"/>
    </source>
</evidence>
<dbReference type="InterPro" id="IPR003660">
    <property type="entry name" value="HAMP_dom"/>
</dbReference>
<dbReference type="Gene3D" id="1.10.287.950">
    <property type="entry name" value="Methyl-accepting chemotaxis protein"/>
    <property type="match status" value="1"/>
</dbReference>
<dbReference type="GO" id="GO:0004888">
    <property type="term" value="F:transmembrane signaling receptor activity"/>
    <property type="evidence" value="ECO:0007669"/>
    <property type="project" value="InterPro"/>
</dbReference>
<organism evidence="6 7">
    <name type="scientific">Desulfosporosinus acididurans</name>
    <dbReference type="NCBI Taxonomy" id="476652"/>
    <lineage>
        <taxon>Bacteria</taxon>
        <taxon>Bacillati</taxon>
        <taxon>Bacillota</taxon>
        <taxon>Clostridia</taxon>
        <taxon>Eubacteriales</taxon>
        <taxon>Desulfitobacteriaceae</taxon>
        <taxon>Desulfosporosinus</taxon>
    </lineage>
</organism>
<dbReference type="GO" id="GO:0006935">
    <property type="term" value="P:chemotaxis"/>
    <property type="evidence" value="ECO:0007669"/>
    <property type="project" value="InterPro"/>
</dbReference>
<accession>A0A0J1IQY2</accession>
<dbReference type="Pfam" id="PF00015">
    <property type="entry name" value="MCPsignal"/>
    <property type="match status" value="1"/>
</dbReference>
<evidence type="ECO:0000313" key="7">
    <source>
        <dbReference type="Proteomes" id="UP000036356"/>
    </source>
</evidence>
<evidence type="ECO:0000256" key="1">
    <source>
        <dbReference type="ARBA" id="ARBA00023224"/>
    </source>
</evidence>
<feature type="domain" description="HAMP" evidence="5">
    <location>
        <begin position="1"/>
        <end position="45"/>
    </location>
</feature>
<dbReference type="CDD" id="cd11386">
    <property type="entry name" value="MCP_signal"/>
    <property type="match status" value="1"/>
</dbReference>
<evidence type="ECO:0000259" key="4">
    <source>
        <dbReference type="PROSITE" id="PS50111"/>
    </source>
</evidence>
<dbReference type="PROSITE" id="PS50111">
    <property type="entry name" value="CHEMOTAXIS_TRANSDUC_2"/>
    <property type="match status" value="1"/>
</dbReference>
<dbReference type="PANTHER" id="PTHR32089">
    <property type="entry name" value="METHYL-ACCEPTING CHEMOTAXIS PROTEIN MCPB"/>
    <property type="match status" value="1"/>
</dbReference>
<gene>
    <name evidence="6" type="primary">mcpA_2</name>
    <name evidence="6" type="ORF">DEAC_c10380</name>
</gene>
<keyword evidence="1 3" id="KW-0807">Transducer</keyword>
<evidence type="ECO:0000256" key="2">
    <source>
        <dbReference type="ARBA" id="ARBA00029447"/>
    </source>
</evidence>
<feature type="domain" description="Methyl-accepting transducer" evidence="4">
    <location>
        <begin position="64"/>
        <end position="300"/>
    </location>
</feature>
<dbReference type="PANTHER" id="PTHR32089:SF112">
    <property type="entry name" value="LYSOZYME-LIKE PROTEIN-RELATED"/>
    <property type="match status" value="1"/>
</dbReference>
<dbReference type="Proteomes" id="UP000036356">
    <property type="component" value="Unassembled WGS sequence"/>
</dbReference>
<dbReference type="InterPro" id="IPR004089">
    <property type="entry name" value="MCPsignal_dom"/>
</dbReference>
<dbReference type="SMART" id="SM00304">
    <property type="entry name" value="HAMP"/>
    <property type="match status" value="1"/>
</dbReference>
<proteinExistence type="inferred from homology"/>
<dbReference type="EMBL" id="LDZY01000003">
    <property type="protein sequence ID" value="KLU67101.1"/>
    <property type="molecule type" value="Genomic_DNA"/>
</dbReference>